<evidence type="ECO:0000256" key="4">
    <source>
        <dbReference type="SAM" id="MobiDB-lite"/>
    </source>
</evidence>
<dbReference type="PROSITE" id="PS50222">
    <property type="entry name" value="EF_HAND_2"/>
    <property type="match status" value="1"/>
</dbReference>
<dbReference type="Gene3D" id="1.10.238.220">
    <property type="match status" value="1"/>
</dbReference>
<dbReference type="FunFam" id="1.10.238.220:FF:000001">
    <property type="entry name" value="Serine/threonine-protein phosphatase 2A regulatory subunit B'' subunit alpha"/>
    <property type="match status" value="1"/>
</dbReference>
<feature type="compositionally biased region" description="Polar residues" evidence="4">
    <location>
        <begin position="262"/>
        <end position="294"/>
    </location>
</feature>
<sequence length="1115" mass="125770">MRNKVILYKRSPKEEQQQHRGSSKSSISIDEERIPHPSDYCYVVTTVNSYSNIVVDSTNLKCIHSLHSCDTCLLRSASSKCNVIHYGVCLPLTSKEELIVSSFKLSNTSIDYDDDNEGDYAESSTSSQVLTSCSSDLSSDSDIEIKTATKPANKSSRTKSPSKPSSPTLSDCATIKLLAEDVEGKLESLLNTFVTEEKLRQEARLNLLNKRSSSLSSLNSSDSGSVLSSPTTSPKSPNFFNDARQHLNTSNTGACVLDRQRSMSPSRQSIGTSISRQRNVSPSRQRSNSPSTVPTDAKTAPGTAATATSASSLSSATTAKMNGDCAKNFDNKNISPIKKCGEKSEKQIVSSSKSSQSSTKFSSNNQANSDLNLNKMVFGLHEKTPKSKYMQIVSERQSCSSSSKAECPTTICKLTRENNDDNNSINATNRTNMREDKNKNCLVTNDRHSSLQNSDECSKTMEQILAEALQLTDDENSNRCTLANDTNDKHQQQQMTINPKLLKLMERHSERHSSDDSNRGEKSPDYNFSSPVDYAKSRFISISKVKNTHNIYKDLIGEKTPTQTLVNEARIKWENNAFANGLSSKKLSANYYFNSLNFLNNREQTTGIRGLQNGHHPSHHHSSSHQTRHSPITPFLTQGSVAERVLLFEKRPEVVHRESENGKGVKRTASSSNIKSAALHSAAWKANDKNESEVANVARNFGQLSARKLSALSRGGAGLTIPRFYFPNGRPLSSTEVDAQIRSIVAEFAKFENGVAKKEDFGRLAKVCGLPLYWKAPLYLSVSGNEKTKTITCDAFVEYWKKLSIASFDEASKFVKILTKSKRNYLIPEDFIPMLQDVIDTHPGLTFLKDAIEFHMRYINTVIARIYYCVNQSWSGRITVSELRKSNFLSVLALLEDEEDINQITDYFSYEHFYVIYCKFWELDKDHDLIIDKYDLSRHNDGAISSRMINRIFSGAVTQGPARKQSKMTYFEFVWFLLAEEDKKHPRSIEYWFRCMDIDGDGYLSMYELEYFYDEQMRRMEAIGIEPLPFNDCLCQMLDMIRPKVNCKISLADLKNCRLSYIFFDTFFNLDKYLDYEQRDPFANKDQDDSLVSDWDRFAAEEYEILVAEESVNNQ</sequence>
<organism evidence="6 7">
    <name type="scientific">Dinothrombium tinctorium</name>
    <dbReference type="NCBI Taxonomy" id="1965070"/>
    <lineage>
        <taxon>Eukaryota</taxon>
        <taxon>Metazoa</taxon>
        <taxon>Ecdysozoa</taxon>
        <taxon>Arthropoda</taxon>
        <taxon>Chelicerata</taxon>
        <taxon>Arachnida</taxon>
        <taxon>Acari</taxon>
        <taxon>Acariformes</taxon>
        <taxon>Trombidiformes</taxon>
        <taxon>Prostigmata</taxon>
        <taxon>Anystina</taxon>
        <taxon>Parasitengona</taxon>
        <taxon>Trombidioidea</taxon>
        <taxon>Trombidiidae</taxon>
        <taxon>Dinothrombium</taxon>
    </lineage>
</organism>
<name>A0A3S3QQ01_9ACAR</name>
<evidence type="ECO:0000313" key="6">
    <source>
        <dbReference type="EMBL" id="RWS12194.1"/>
    </source>
</evidence>
<dbReference type="InterPro" id="IPR018247">
    <property type="entry name" value="EF_Hand_1_Ca_BS"/>
</dbReference>
<protein>
    <submittedName>
        <fullName evidence="6">Protein phosphatase PP2A-like protein</fullName>
    </submittedName>
</protein>
<feature type="region of interest" description="Disordered" evidence="4">
    <location>
        <begin position="147"/>
        <end position="170"/>
    </location>
</feature>
<feature type="compositionally biased region" description="Low complexity" evidence="4">
    <location>
        <begin position="154"/>
        <end position="170"/>
    </location>
</feature>
<dbReference type="GO" id="GO:0019888">
    <property type="term" value="F:protein phosphatase regulator activity"/>
    <property type="evidence" value="ECO:0007669"/>
    <property type="project" value="TreeGrafter"/>
</dbReference>
<comment type="function">
    <text evidence="3">The B regulatory subunit might modulate substrate selectivity and catalytic activity, and might also direct the localization of the catalytic enzyme to a particular subcellular compartment.</text>
</comment>
<dbReference type="Pfam" id="PF13499">
    <property type="entry name" value="EF-hand_7"/>
    <property type="match status" value="1"/>
</dbReference>
<dbReference type="STRING" id="1965070.A0A3S3QQ01"/>
<evidence type="ECO:0000313" key="7">
    <source>
        <dbReference type="Proteomes" id="UP000285301"/>
    </source>
</evidence>
<dbReference type="Gene3D" id="1.10.238.10">
    <property type="entry name" value="EF-hand"/>
    <property type="match status" value="1"/>
</dbReference>
<evidence type="ECO:0000259" key="5">
    <source>
        <dbReference type="PROSITE" id="PS50222"/>
    </source>
</evidence>
<evidence type="ECO:0000256" key="1">
    <source>
        <dbReference type="ARBA" id="ARBA00022723"/>
    </source>
</evidence>
<feature type="compositionally biased region" description="Low complexity" evidence="4">
    <location>
        <begin position="347"/>
        <end position="363"/>
    </location>
</feature>
<dbReference type="InterPro" id="IPR048855">
    <property type="entry name" value="P2R3A_B_D_EF-hand"/>
</dbReference>
<dbReference type="Gene3D" id="1.10.238.230">
    <property type="match status" value="1"/>
</dbReference>
<keyword evidence="1" id="KW-0479">Metal-binding</keyword>
<dbReference type="Pfam" id="PF17958">
    <property type="entry name" value="EF-hand_13"/>
    <property type="match status" value="1"/>
</dbReference>
<keyword evidence="7" id="KW-1185">Reference proteome</keyword>
<dbReference type="PANTHER" id="PTHR14095">
    <property type="entry name" value="PHOSPHATASE 2A REGULATORY SUBUNIT-RELATED"/>
    <property type="match status" value="1"/>
</dbReference>
<feature type="compositionally biased region" description="Basic and acidic residues" evidence="4">
    <location>
        <begin position="507"/>
        <end position="524"/>
    </location>
</feature>
<comment type="caution">
    <text evidence="6">The sequence shown here is derived from an EMBL/GenBank/DDBJ whole genome shotgun (WGS) entry which is preliminary data.</text>
</comment>
<reference evidence="6 7" key="1">
    <citation type="journal article" date="2018" name="Gigascience">
        <title>Genomes of trombidid mites reveal novel predicted allergens and laterally-transferred genes associated with secondary metabolism.</title>
        <authorList>
            <person name="Dong X."/>
            <person name="Chaisiri K."/>
            <person name="Xia D."/>
            <person name="Armstrong S.D."/>
            <person name="Fang Y."/>
            <person name="Donnelly M.J."/>
            <person name="Kadowaki T."/>
            <person name="McGarry J.W."/>
            <person name="Darby A.C."/>
            <person name="Makepeace B.L."/>
        </authorList>
    </citation>
    <scope>NUCLEOTIDE SEQUENCE [LARGE SCALE GENOMIC DNA]</scope>
    <source>
        <strain evidence="6">UoL-WK</strain>
    </source>
</reference>
<feature type="compositionally biased region" description="Polar residues" evidence="4">
    <location>
        <begin position="230"/>
        <end position="239"/>
    </location>
</feature>
<dbReference type="GO" id="GO:0000159">
    <property type="term" value="C:protein phosphatase type 2A complex"/>
    <property type="evidence" value="ECO:0007669"/>
    <property type="project" value="TreeGrafter"/>
</dbReference>
<dbReference type="GO" id="GO:0005509">
    <property type="term" value="F:calcium ion binding"/>
    <property type="evidence" value="ECO:0007669"/>
    <property type="project" value="InterPro"/>
</dbReference>
<proteinExistence type="predicted"/>
<feature type="domain" description="EF-hand" evidence="5">
    <location>
        <begin position="984"/>
        <end position="1019"/>
    </location>
</feature>
<dbReference type="InterPro" id="IPR002048">
    <property type="entry name" value="EF_hand_dom"/>
</dbReference>
<feature type="compositionally biased region" description="Polar residues" evidence="4">
    <location>
        <begin position="19"/>
        <end position="28"/>
    </location>
</feature>
<dbReference type="EMBL" id="NCKU01001399">
    <property type="protein sequence ID" value="RWS12194.1"/>
    <property type="molecule type" value="Genomic_DNA"/>
</dbReference>
<gene>
    <name evidence="6" type="ORF">B4U79_14521</name>
</gene>
<keyword evidence="2" id="KW-0106">Calcium</keyword>
<evidence type="ECO:0000256" key="2">
    <source>
        <dbReference type="ARBA" id="ARBA00022837"/>
    </source>
</evidence>
<dbReference type="FunFam" id="1.10.238.10:FF:000628">
    <property type="entry name" value="Serine/threonine-protein phosphatase 2A regulatory subunit B'' subunit beta"/>
    <property type="match status" value="1"/>
</dbReference>
<dbReference type="Proteomes" id="UP000285301">
    <property type="component" value="Unassembled WGS sequence"/>
</dbReference>
<dbReference type="InterPro" id="IPR011992">
    <property type="entry name" value="EF-hand-dom_pair"/>
</dbReference>
<feature type="region of interest" description="Disordered" evidence="4">
    <location>
        <begin position="1"/>
        <end position="29"/>
    </location>
</feature>
<feature type="compositionally biased region" description="Low complexity" evidence="4">
    <location>
        <begin position="212"/>
        <end position="229"/>
    </location>
</feature>
<dbReference type="InterPro" id="IPR041534">
    <property type="entry name" value="EF-hand_13"/>
</dbReference>
<dbReference type="OrthoDB" id="5586at2759"/>
<feature type="region of interest" description="Disordered" evidence="4">
    <location>
        <begin position="608"/>
        <end position="633"/>
    </location>
</feature>
<dbReference type="PANTHER" id="PTHR14095:SF0">
    <property type="entry name" value="MIP22305P"/>
    <property type="match status" value="1"/>
</dbReference>
<feature type="region of interest" description="Disordered" evidence="4">
    <location>
        <begin position="336"/>
        <end position="368"/>
    </location>
</feature>
<accession>A0A3S3QQ01</accession>
<dbReference type="Pfam" id="PF21161">
    <property type="entry name" value="P2R3B_EF-hand"/>
    <property type="match status" value="1"/>
</dbReference>
<feature type="compositionally biased region" description="Low complexity" evidence="4">
    <location>
        <begin position="295"/>
        <end position="316"/>
    </location>
</feature>
<feature type="region of interest" description="Disordered" evidence="4">
    <location>
        <begin position="507"/>
        <end position="529"/>
    </location>
</feature>
<dbReference type="AlphaFoldDB" id="A0A3S3QQ01"/>
<feature type="region of interest" description="Disordered" evidence="4">
    <location>
        <begin position="212"/>
        <end position="316"/>
    </location>
</feature>
<dbReference type="PROSITE" id="PS00018">
    <property type="entry name" value="EF_HAND_1"/>
    <property type="match status" value="1"/>
</dbReference>
<dbReference type="FunFam" id="1.10.238.230:FF:000001">
    <property type="entry name" value="Serine/threonine-protein phosphatase 2A regulatory subunit B'' subunit beta"/>
    <property type="match status" value="1"/>
</dbReference>
<dbReference type="SUPFAM" id="SSF47473">
    <property type="entry name" value="EF-hand"/>
    <property type="match status" value="2"/>
</dbReference>
<evidence type="ECO:0000256" key="3">
    <source>
        <dbReference type="ARBA" id="ARBA00093310"/>
    </source>
</evidence>
<feature type="compositionally biased region" description="Basic residues" evidence="4">
    <location>
        <begin position="616"/>
        <end position="628"/>
    </location>
</feature>